<evidence type="ECO:0000259" key="1">
    <source>
        <dbReference type="PROSITE" id="PS50191"/>
    </source>
</evidence>
<name>A0A653C1U1_CALMS</name>
<dbReference type="InterPro" id="IPR036865">
    <property type="entry name" value="CRAL-TRIO_dom_sf"/>
</dbReference>
<reference evidence="2 3" key="1">
    <citation type="submission" date="2019-01" db="EMBL/GenBank/DDBJ databases">
        <authorList>
            <person name="Sayadi A."/>
        </authorList>
    </citation>
    <scope>NUCLEOTIDE SEQUENCE [LARGE SCALE GENOMIC DNA]</scope>
</reference>
<keyword evidence="3" id="KW-1185">Reference proteome</keyword>
<dbReference type="AlphaFoldDB" id="A0A653C1U1"/>
<sequence length="306" mass="35351">MEVIEVPSATQLKQIQKDLGEDEDRMKSLENVLFQWLDSQSHMSNEYDKNVVRYFLRGCKYDMEKAKKHLECHFAARSIYPELFCDRSVSSEETLRALEMAYIAPLYKLTEDGCRISVFKFNETEAAKIDMTAVLKLFFMIYDIVFRCPHPVVAEIIIFDYNGCSPGHLLKFLSSCTKLIKILRKAYAIRLLSVHVVNAPATFDRTVTVVKPMLHPKIRERIVLHPTNESLYEHFGDNLPSNYGGKSISLEETAAKYKKLLKENSKWLEESEYMKMNGSIPKDCQDNLYFKDGLGVEGSFRKLELD</sequence>
<dbReference type="CDD" id="cd00170">
    <property type="entry name" value="SEC14"/>
    <property type="match status" value="1"/>
</dbReference>
<dbReference type="PANTHER" id="PTHR10174">
    <property type="entry name" value="ALPHA-TOCOPHEROL TRANSFER PROTEIN-RELATED"/>
    <property type="match status" value="1"/>
</dbReference>
<proteinExistence type="predicted"/>
<dbReference type="Pfam" id="PF00650">
    <property type="entry name" value="CRAL_TRIO"/>
    <property type="match status" value="1"/>
</dbReference>
<dbReference type="PANTHER" id="PTHR10174:SF230">
    <property type="entry name" value="ALPHA-TOCOPHEROL TRANSFER PROTEIN-LIKE"/>
    <property type="match status" value="1"/>
</dbReference>
<dbReference type="PROSITE" id="PS50191">
    <property type="entry name" value="CRAL_TRIO"/>
    <property type="match status" value="1"/>
</dbReference>
<dbReference type="Gene3D" id="3.40.525.10">
    <property type="entry name" value="CRAL-TRIO lipid binding domain"/>
    <property type="match status" value="1"/>
</dbReference>
<dbReference type="PRINTS" id="PR00180">
    <property type="entry name" value="CRETINALDHBP"/>
</dbReference>
<dbReference type="OrthoDB" id="6722538at2759"/>
<dbReference type="InterPro" id="IPR001251">
    <property type="entry name" value="CRAL-TRIO_dom"/>
</dbReference>
<evidence type="ECO:0000313" key="2">
    <source>
        <dbReference type="EMBL" id="VEN41715.1"/>
    </source>
</evidence>
<dbReference type="InterPro" id="IPR036273">
    <property type="entry name" value="CRAL/TRIO_N_dom_sf"/>
</dbReference>
<evidence type="ECO:0000313" key="3">
    <source>
        <dbReference type="Proteomes" id="UP000410492"/>
    </source>
</evidence>
<dbReference type="GO" id="GO:0016020">
    <property type="term" value="C:membrane"/>
    <property type="evidence" value="ECO:0007669"/>
    <property type="project" value="TreeGrafter"/>
</dbReference>
<accession>A0A653C1U1</accession>
<dbReference type="GO" id="GO:1902936">
    <property type="term" value="F:phosphatidylinositol bisphosphate binding"/>
    <property type="evidence" value="ECO:0007669"/>
    <property type="project" value="TreeGrafter"/>
</dbReference>
<protein>
    <recommendedName>
        <fullName evidence="1">CRAL-TRIO domain-containing protein</fullName>
    </recommendedName>
</protein>
<feature type="domain" description="CRAL-TRIO" evidence="1">
    <location>
        <begin position="91"/>
        <end position="251"/>
    </location>
</feature>
<dbReference type="EMBL" id="CAACVG010006790">
    <property type="protein sequence ID" value="VEN41715.1"/>
    <property type="molecule type" value="Genomic_DNA"/>
</dbReference>
<dbReference type="Proteomes" id="UP000410492">
    <property type="component" value="Unassembled WGS sequence"/>
</dbReference>
<organism evidence="2 3">
    <name type="scientific">Callosobruchus maculatus</name>
    <name type="common">Southern cowpea weevil</name>
    <name type="synonym">Pulse bruchid</name>
    <dbReference type="NCBI Taxonomy" id="64391"/>
    <lineage>
        <taxon>Eukaryota</taxon>
        <taxon>Metazoa</taxon>
        <taxon>Ecdysozoa</taxon>
        <taxon>Arthropoda</taxon>
        <taxon>Hexapoda</taxon>
        <taxon>Insecta</taxon>
        <taxon>Pterygota</taxon>
        <taxon>Neoptera</taxon>
        <taxon>Endopterygota</taxon>
        <taxon>Coleoptera</taxon>
        <taxon>Polyphaga</taxon>
        <taxon>Cucujiformia</taxon>
        <taxon>Chrysomeloidea</taxon>
        <taxon>Chrysomelidae</taxon>
        <taxon>Bruchinae</taxon>
        <taxon>Bruchini</taxon>
        <taxon>Callosobruchus</taxon>
    </lineage>
</organism>
<gene>
    <name evidence="2" type="ORF">CALMAC_LOCUS5449</name>
</gene>
<dbReference type="SUPFAM" id="SSF46938">
    <property type="entry name" value="CRAL/TRIO N-terminal domain"/>
    <property type="match status" value="1"/>
</dbReference>
<dbReference type="SUPFAM" id="SSF52087">
    <property type="entry name" value="CRAL/TRIO domain"/>
    <property type="match status" value="1"/>
</dbReference>
<dbReference type="SMART" id="SM00516">
    <property type="entry name" value="SEC14"/>
    <property type="match status" value="1"/>
</dbReference>